<reference evidence="2 3" key="1">
    <citation type="journal article" date="2018" name="PLoS Pathog.">
        <title>Evolution of structural diversity of trichothecenes, a family of toxins produced by plant pathogenic and entomopathogenic fungi.</title>
        <authorList>
            <person name="Proctor R.H."/>
            <person name="McCormick S.P."/>
            <person name="Kim H.S."/>
            <person name="Cardoza R.E."/>
            <person name="Stanley A.M."/>
            <person name="Lindo L."/>
            <person name="Kelly A."/>
            <person name="Brown D.W."/>
            <person name="Lee T."/>
            <person name="Vaughan M.M."/>
            <person name="Alexander N.J."/>
            <person name="Busman M."/>
            <person name="Gutierrez S."/>
        </authorList>
    </citation>
    <scope>NUCLEOTIDE SEQUENCE [LARGE SCALE GENOMIC DNA]</scope>
    <source>
        <strain evidence="2 3">NRRL 13405</strain>
    </source>
</reference>
<sequence length="336" mass="36810">MSSSLKTKAITAAIQRAALKQGTLGPPQLVVASAPKSPDANATHWEFVPCHRCDGAREMVLQDTKVLPVLKLLASLPDEPGASHFTPAHLLPAFTFADNPEFELDLCKPSYESLVVCNAPAAVAALAMPHNIERVQQASRIIVVLFLSKDDRDVAKLSDALMKDPAINQACRDSISKKTTHLSPGEPHKYQYKDTVFAQRALGHGLLSQLLYVFRNDLASKQLSFAIFRDTHNPDSTGPASRDMILGPSMDSWQDGACQDLNDSSSEDDESMSGGNESLSADKKDISLVIIKALVKLQSPDVPVYVIMETEDDEDLDKVRCTMRNRGYRNVVPRKL</sequence>
<dbReference type="Proteomes" id="UP000265631">
    <property type="component" value="Unassembled WGS sequence"/>
</dbReference>
<protein>
    <submittedName>
        <fullName evidence="2">Uncharacterized protein</fullName>
    </submittedName>
</protein>
<dbReference type="EMBL" id="PXXK01000832">
    <property type="protein sequence ID" value="RFN41599.1"/>
    <property type="molecule type" value="Genomic_DNA"/>
</dbReference>
<organism evidence="2 3">
    <name type="scientific">Fusarium flagelliforme</name>
    <dbReference type="NCBI Taxonomy" id="2675880"/>
    <lineage>
        <taxon>Eukaryota</taxon>
        <taxon>Fungi</taxon>
        <taxon>Dikarya</taxon>
        <taxon>Ascomycota</taxon>
        <taxon>Pezizomycotina</taxon>
        <taxon>Sordariomycetes</taxon>
        <taxon>Hypocreomycetidae</taxon>
        <taxon>Hypocreales</taxon>
        <taxon>Nectriaceae</taxon>
        <taxon>Fusarium</taxon>
        <taxon>Fusarium incarnatum-equiseti species complex</taxon>
    </lineage>
</organism>
<accession>A0A395M4M0</accession>
<dbReference type="AlphaFoldDB" id="A0A395M4M0"/>
<name>A0A395M4M0_9HYPO</name>
<keyword evidence="3" id="KW-1185">Reference proteome</keyword>
<feature type="region of interest" description="Disordered" evidence="1">
    <location>
        <begin position="259"/>
        <end position="279"/>
    </location>
</feature>
<evidence type="ECO:0000313" key="2">
    <source>
        <dbReference type="EMBL" id="RFN41599.1"/>
    </source>
</evidence>
<gene>
    <name evidence="2" type="ORF">FIE12Z_12945</name>
</gene>
<evidence type="ECO:0000256" key="1">
    <source>
        <dbReference type="SAM" id="MobiDB-lite"/>
    </source>
</evidence>
<comment type="caution">
    <text evidence="2">The sequence shown here is derived from an EMBL/GenBank/DDBJ whole genome shotgun (WGS) entry which is preliminary data.</text>
</comment>
<proteinExistence type="predicted"/>
<evidence type="ECO:0000313" key="3">
    <source>
        <dbReference type="Proteomes" id="UP000265631"/>
    </source>
</evidence>